<feature type="signal peptide" evidence="1">
    <location>
        <begin position="1"/>
        <end position="18"/>
    </location>
</feature>
<sequence length="151" mass="16302">MMFRLTAALALLAAPAFAQGPVVEPCGDATRADTIAEPWEENTASFGEGRIRVALLDMIEPAGGAFRLLIVSPPHDEVGFRQCRVVQADNGLGFYNLDFAGHEASYDPEQGLVLSLPAQRYTDGDPDDGWYRLSVTIDQQTGEITTGTAEE</sequence>
<evidence type="ECO:0000313" key="3">
    <source>
        <dbReference type="Proteomes" id="UP000199054"/>
    </source>
</evidence>
<accession>A0A1H8L761</accession>
<keyword evidence="1" id="KW-0732">Signal</keyword>
<protein>
    <submittedName>
        <fullName evidence="2">Uncharacterized protein</fullName>
    </submittedName>
</protein>
<dbReference type="EMBL" id="FODE01000028">
    <property type="protein sequence ID" value="SEO01004.1"/>
    <property type="molecule type" value="Genomic_DNA"/>
</dbReference>
<evidence type="ECO:0000256" key="1">
    <source>
        <dbReference type="SAM" id="SignalP"/>
    </source>
</evidence>
<keyword evidence="3" id="KW-1185">Reference proteome</keyword>
<gene>
    <name evidence="2" type="ORF">SAMN04489859_102829</name>
</gene>
<feature type="chain" id="PRO_5011743457" evidence="1">
    <location>
        <begin position="19"/>
        <end position="151"/>
    </location>
</feature>
<proteinExistence type="predicted"/>
<organism evidence="2 3">
    <name type="scientific">Paracoccus alcaliphilus</name>
    <dbReference type="NCBI Taxonomy" id="34002"/>
    <lineage>
        <taxon>Bacteria</taxon>
        <taxon>Pseudomonadati</taxon>
        <taxon>Pseudomonadota</taxon>
        <taxon>Alphaproteobacteria</taxon>
        <taxon>Rhodobacterales</taxon>
        <taxon>Paracoccaceae</taxon>
        <taxon>Paracoccus</taxon>
    </lineage>
</organism>
<reference evidence="2 3" key="1">
    <citation type="submission" date="2016-10" db="EMBL/GenBank/DDBJ databases">
        <authorList>
            <person name="de Groot N.N."/>
        </authorList>
    </citation>
    <scope>NUCLEOTIDE SEQUENCE [LARGE SCALE GENOMIC DNA]</scope>
    <source>
        <strain evidence="2 3">DSM 8512</strain>
    </source>
</reference>
<dbReference type="AlphaFoldDB" id="A0A1H8L761"/>
<dbReference type="Proteomes" id="UP000199054">
    <property type="component" value="Unassembled WGS sequence"/>
</dbReference>
<name>A0A1H8L761_9RHOB</name>
<dbReference type="STRING" id="34002.SAMN04489859_102829"/>
<evidence type="ECO:0000313" key="2">
    <source>
        <dbReference type="EMBL" id="SEO01004.1"/>
    </source>
</evidence>